<feature type="compositionally biased region" description="Polar residues" evidence="8">
    <location>
        <begin position="175"/>
        <end position="185"/>
    </location>
</feature>
<dbReference type="PROSITE" id="PS50071">
    <property type="entry name" value="HOMEOBOX_2"/>
    <property type="match status" value="1"/>
</dbReference>
<feature type="compositionally biased region" description="Basic and acidic residues" evidence="8">
    <location>
        <begin position="120"/>
        <end position="136"/>
    </location>
</feature>
<feature type="region of interest" description="Disordered" evidence="8">
    <location>
        <begin position="613"/>
        <end position="642"/>
    </location>
</feature>
<feature type="region of interest" description="Disordered" evidence="8">
    <location>
        <begin position="51"/>
        <end position="101"/>
    </location>
</feature>
<evidence type="ECO:0000256" key="4">
    <source>
        <dbReference type="ARBA" id="ARBA00023155"/>
    </source>
</evidence>
<dbReference type="SUPFAM" id="SSF46689">
    <property type="entry name" value="Homeodomain-like"/>
    <property type="match status" value="1"/>
</dbReference>
<feature type="compositionally biased region" description="Polar residues" evidence="8">
    <location>
        <begin position="614"/>
        <end position="642"/>
    </location>
</feature>
<comment type="caution">
    <text evidence="10">The sequence shown here is derived from an EMBL/GenBank/DDBJ whole genome shotgun (WGS) entry which is preliminary data.</text>
</comment>
<keyword evidence="5 6" id="KW-0539">Nucleus</keyword>
<dbReference type="PANTHER" id="PTHR24341:SF6">
    <property type="entry name" value="HOMEOBOX PROTEIN INVECTED"/>
    <property type="match status" value="1"/>
</dbReference>
<dbReference type="PROSITE" id="PS00027">
    <property type="entry name" value="HOMEOBOX_1"/>
    <property type="match status" value="1"/>
</dbReference>
<dbReference type="PANTHER" id="PTHR24341">
    <property type="entry name" value="HOMEOBOX PROTEIN ENGRAILED"/>
    <property type="match status" value="1"/>
</dbReference>
<keyword evidence="3 6" id="KW-0238">DNA-binding</keyword>
<proteinExistence type="inferred from homology"/>
<feature type="region of interest" description="Disordered" evidence="8">
    <location>
        <begin position="344"/>
        <end position="381"/>
    </location>
</feature>
<evidence type="ECO:0000256" key="6">
    <source>
        <dbReference type="PROSITE-ProRule" id="PRU00108"/>
    </source>
</evidence>
<sequence>MNMQFCAQSNYASAYGFNHGQGNPMQYPESQYQVHPGFPGLQYMYGYQQPSSHLGAERSGLSDGKTESKPRLSKEEVEKLEKVFQENPKPSSSVKAQLADGLGLERPRINNWFQNRRAKAKQERKQEEYEARRAAEKATSTPNSPDEDTASEASESLGDNVPRRMQPSSAIFPDLTSTSHVTGSSYEDEDEDDTPVGSDAIGSPSVQDSSSHHDDSTGGFQSPLSLDYSHTEMPGLSQDHTHHGYTQPRSMSDYSSFMSSQHEIEHDSRGERLNSVSIRVPSPDDHGMPGEHDSGRLYPNLMSAGLPSSTTTYFFQPHSGIDSGITGSPLEDTRTDNTELVTQLGSQGMPTPDDSFKSPPPPANIASRRNTPRPASLQTASLRSRSYNLGCGPKTAIDGKRIDPCSPASAMRRIVSATGAGPGRVQKYSMGPRSPMYFGRNHEALLQYRTRSPAGSMSSTFQGAAPPTPMTPALLDQQSIREPTVSSTCSDDGSFMLGGGVSSNIMQELKAESNLKTPPSTPGLMTNFSAHNYNANPFSSGVDFSADQPLLTPFFNTEFPDLSMRNMPSYVELSDGSLPTTPLYTNMMGSIPEQSSFAGSSMNNTQYDWDANESVISPKSSPGQPRSKQIQFTQNMTPQDYC</sequence>
<feature type="DNA-binding region" description="Homeobox" evidence="6">
    <location>
        <begin position="65"/>
        <end position="124"/>
    </location>
</feature>
<keyword evidence="11" id="KW-1185">Reference proteome</keyword>
<dbReference type="Gene3D" id="1.10.10.60">
    <property type="entry name" value="Homeodomain-like"/>
    <property type="match status" value="1"/>
</dbReference>
<dbReference type="GO" id="GO:0003677">
    <property type="term" value="F:DNA binding"/>
    <property type="evidence" value="ECO:0007669"/>
    <property type="project" value="UniProtKB-UniRule"/>
</dbReference>
<dbReference type="InterPro" id="IPR017970">
    <property type="entry name" value="Homeobox_CS"/>
</dbReference>
<evidence type="ECO:0000259" key="9">
    <source>
        <dbReference type="PROSITE" id="PS50071"/>
    </source>
</evidence>
<reference evidence="10" key="1">
    <citation type="submission" date="2023-10" db="EMBL/GenBank/DDBJ databases">
        <authorList>
            <person name="Hackl T."/>
        </authorList>
    </citation>
    <scope>NUCLEOTIDE SEQUENCE</scope>
</reference>
<evidence type="ECO:0000313" key="10">
    <source>
        <dbReference type="EMBL" id="CAJ2513280.1"/>
    </source>
</evidence>
<comment type="similarity">
    <text evidence="2">Belongs to the engrailed homeobox family.</text>
</comment>
<evidence type="ECO:0000256" key="5">
    <source>
        <dbReference type="ARBA" id="ARBA00023242"/>
    </source>
</evidence>
<gene>
    <name evidence="10" type="ORF">KHLLAP_LOCUS13748</name>
</gene>
<dbReference type="InterPro" id="IPR001356">
    <property type="entry name" value="HD"/>
</dbReference>
<accession>A0AAI8YQC4</accession>
<dbReference type="InterPro" id="IPR009057">
    <property type="entry name" value="Homeodomain-like_sf"/>
</dbReference>
<feature type="compositionally biased region" description="Basic and acidic residues" evidence="8">
    <location>
        <begin position="64"/>
        <end position="84"/>
    </location>
</feature>
<keyword evidence="4 6" id="KW-0371">Homeobox</keyword>
<protein>
    <submittedName>
        <fullName evidence="10">Uu.00g013990.m01.CDS01</fullName>
    </submittedName>
</protein>
<evidence type="ECO:0000256" key="2">
    <source>
        <dbReference type="ARBA" id="ARBA00010896"/>
    </source>
</evidence>
<dbReference type="CDD" id="cd00086">
    <property type="entry name" value="homeodomain"/>
    <property type="match status" value="1"/>
</dbReference>
<organism evidence="10 11">
    <name type="scientific">Anthostomella pinea</name>
    <dbReference type="NCBI Taxonomy" id="933095"/>
    <lineage>
        <taxon>Eukaryota</taxon>
        <taxon>Fungi</taxon>
        <taxon>Dikarya</taxon>
        <taxon>Ascomycota</taxon>
        <taxon>Pezizomycotina</taxon>
        <taxon>Sordariomycetes</taxon>
        <taxon>Xylariomycetidae</taxon>
        <taxon>Xylariales</taxon>
        <taxon>Xylariaceae</taxon>
        <taxon>Anthostomella</taxon>
    </lineage>
</organism>
<name>A0AAI8YQC4_9PEZI</name>
<evidence type="ECO:0000256" key="1">
    <source>
        <dbReference type="ARBA" id="ARBA00004123"/>
    </source>
</evidence>
<dbReference type="Proteomes" id="UP001295740">
    <property type="component" value="Unassembled WGS sequence"/>
</dbReference>
<feature type="compositionally biased region" description="Low complexity" evidence="8">
    <location>
        <begin position="250"/>
        <end position="260"/>
    </location>
</feature>
<feature type="compositionally biased region" description="Basic and acidic residues" evidence="8">
    <location>
        <begin position="282"/>
        <end position="292"/>
    </location>
</feature>
<evidence type="ECO:0000256" key="3">
    <source>
        <dbReference type="ARBA" id="ARBA00023125"/>
    </source>
</evidence>
<evidence type="ECO:0000256" key="7">
    <source>
        <dbReference type="RuleBase" id="RU000682"/>
    </source>
</evidence>
<dbReference type="AlphaFoldDB" id="A0AAI8YQC4"/>
<dbReference type="GO" id="GO:0016586">
    <property type="term" value="C:RSC-type complex"/>
    <property type="evidence" value="ECO:0007669"/>
    <property type="project" value="TreeGrafter"/>
</dbReference>
<dbReference type="Pfam" id="PF00046">
    <property type="entry name" value="Homeodomain"/>
    <property type="match status" value="1"/>
</dbReference>
<feature type="compositionally biased region" description="Basic and acidic residues" evidence="8">
    <location>
        <begin position="262"/>
        <end position="272"/>
    </location>
</feature>
<evidence type="ECO:0000313" key="11">
    <source>
        <dbReference type="Proteomes" id="UP001295740"/>
    </source>
</evidence>
<feature type="domain" description="Homeobox" evidence="9">
    <location>
        <begin position="63"/>
        <end position="123"/>
    </location>
</feature>
<evidence type="ECO:0000256" key="8">
    <source>
        <dbReference type="SAM" id="MobiDB-lite"/>
    </source>
</evidence>
<dbReference type="SMART" id="SM00389">
    <property type="entry name" value="HOX"/>
    <property type="match status" value="1"/>
</dbReference>
<dbReference type="EMBL" id="CAUWAG010000020">
    <property type="protein sequence ID" value="CAJ2513280.1"/>
    <property type="molecule type" value="Genomic_DNA"/>
</dbReference>
<comment type="subcellular location">
    <subcellularLocation>
        <location evidence="1 6 7">Nucleus</location>
    </subcellularLocation>
</comment>
<feature type="region of interest" description="Disordered" evidence="8">
    <location>
        <begin position="113"/>
        <end position="292"/>
    </location>
</feature>
<dbReference type="InterPro" id="IPR050720">
    <property type="entry name" value="Engrailed_Homeobox_TFs"/>
</dbReference>
<dbReference type="GO" id="GO:0000981">
    <property type="term" value="F:DNA-binding transcription factor activity, RNA polymerase II-specific"/>
    <property type="evidence" value="ECO:0007669"/>
    <property type="project" value="InterPro"/>
</dbReference>